<dbReference type="AlphaFoldDB" id="A0A8T0FJC1"/>
<protein>
    <submittedName>
        <fullName evidence="1">Uncharacterized protein</fullName>
    </submittedName>
</protein>
<dbReference type="EMBL" id="JABXBU010000011">
    <property type="protein sequence ID" value="KAF8791111.1"/>
    <property type="molecule type" value="Genomic_DNA"/>
</dbReference>
<sequence length="97" mass="11136">MYIISCKQLTGEDENGGLNKIENNLLRRMAELELTLSRDRPDHVNLNEYNHSTAYKSVVMVDVSFPVIGRLKIDINMVIPPLISCLHFRDSYGKHSF</sequence>
<gene>
    <name evidence="1" type="ORF">HNY73_006034</name>
</gene>
<comment type="caution">
    <text evidence="1">The sequence shown here is derived from an EMBL/GenBank/DDBJ whole genome shotgun (WGS) entry which is preliminary data.</text>
</comment>
<keyword evidence="2" id="KW-1185">Reference proteome</keyword>
<accession>A0A8T0FJC1</accession>
<proteinExistence type="predicted"/>
<evidence type="ECO:0000313" key="2">
    <source>
        <dbReference type="Proteomes" id="UP000807504"/>
    </source>
</evidence>
<dbReference type="Proteomes" id="UP000807504">
    <property type="component" value="Unassembled WGS sequence"/>
</dbReference>
<evidence type="ECO:0000313" key="1">
    <source>
        <dbReference type="EMBL" id="KAF8791111.1"/>
    </source>
</evidence>
<name>A0A8T0FJC1_ARGBR</name>
<reference evidence="1" key="1">
    <citation type="journal article" date="2020" name="bioRxiv">
        <title>Chromosome-level reference genome of the European wasp spider Argiope bruennichi: a resource for studies on range expansion and evolutionary adaptation.</title>
        <authorList>
            <person name="Sheffer M.M."/>
            <person name="Hoppe A."/>
            <person name="Krehenwinkel H."/>
            <person name="Uhl G."/>
            <person name="Kuss A.W."/>
            <person name="Jensen L."/>
            <person name="Jensen C."/>
            <person name="Gillespie R.G."/>
            <person name="Hoff K.J."/>
            <person name="Prost S."/>
        </authorList>
    </citation>
    <scope>NUCLEOTIDE SEQUENCE</scope>
</reference>
<organism evidence="1 2">
    <name type="scientific">Argiope bruennichi</name>
    <name type="common">Wasp spider</name>
    <name type="synonym">Aranea bruennichi</name>
    <dbReference type="NCBI Taxonomy" id="94029"/>
    <lineage>
        <taxon>Eukaryota</taxon>
        <taxon>Metazoa</taxon>
        <taxon>Ecdysozoa</taxon>
        <taxon>Arthropoda</taxon>
        <taxon>Chelicerata</taxon>
        <taxon>Arachnida</taxon>
        <taxon>Araneae</taxon>
        <taxon>Araneomorphae</taxon>
        <taxon>Entelegynae</taxon>
        <taxon>Araneoidea</taxon>
        <taxon>Araneidae</taxon>
        <taxon>Argiope</taxon>
    </lineage>
</organism>
<reference evidence="1" key="2">
    <citation type="submission" date="2020-06" db="EMBL/GenBank/DDBJ databases">
        <authorList>
            <person name="Sheffer M."/>
        </authorList>
    </citation>
    <scope>NUCLEOTIDE SEQUENCE</scope>
</reference>